<proteinExistence type="predicted"/>
<protein>
    <submittedName>
        <fullName evidence="2">Uncharacterized protein</fullName>
    </submittedName>
</protein>
<sequence>MSWLGLVLVGDLGAGLAALGCGGCVIVGTRLEEEMSYFEEAFNSSSRSRYIKKPRGIAHVDKIEPSRRIAPPAHRTGHNSRIVDCCRLM</sequence>
<dbReference type="EMBL" id="PZQS01000009">
    <property type="protein sequence ID" value="PVD25212.1"/>
    <property type="molecule type" value="Genomic_DNA"/>
</dbReference>
<evidence type="ECO:0000313" key="2">
    <source>
        <dbReference type="EMBL" id="PVD25212.1"/>
    </source>
</evidence>
<keyword evidence="1" id="KW-1133">Transmembrane helix</keyword>
<keyword evidence="1" id="KW-0472">Membrane</keyword>
<keyword evidence="3" id="KW-1185">Reference proteome</keyword>
<name>A0A2T7NVL8_POMCA</name>
<keyword evidence="1" id="KW-0812">Transmembrane</keyword>
<accession>A0A2T7NVL8</accession>
<dbReference type="AlphaFoldDB" id="A0A2T7NVL8"/>
<evidence type="ECO:0000256" key="1">
    <source>
        <dbReference type="SAM" id="Phobius"/>
    </source>
</evidence>
<evidence type="ECO:0000313" key="3">
    <source>
        <dbReference type="Proteomes" id="UP000245119"/>
    </source>
</evidence>
<feature type="transmembrane region" description="Helical" evidence="1">
    <location>
        <begin position="6"/>
        <end position="28"/>
    </location>
</feature>
<gene>
    <name evidence="2" type="ORF">C0Q70_15710</name>
</gene>
<comment type="caution">
    <text evidence="2">The sequence shown here is derived from an EMBL/GenBank/DDBJ whole genome shotgun (WGS) entry which is preliminary data.</text>
</comment>
<reference evidence="2 3" key="1">
    <citation type="submission" date="2018-04" db="EMBL/GenBank/DDBJ databases">
        <title>The genome of golden apple snail Pomacea canaliculata provides insight into stress tolerance and invasive adaptation.</title>
        <authorList>
            <person name="Liu C."/>
            <person name="Liu B."/>
            <person name="Ren Y."/>
            <person name="Zhang Y."/>
            <person name="Wang H."/>
            <person name="Li S."/>
            <person name="Jiang F."/>
            <person name="Yin L."/>
            <person name="Zhang G."/>
            <person name="Qian W."/>
            <person name="Fan W."/>
        </authorList>
    </citation>
    <scope>NUCLEOTIDE SEQUENCE [LARGE SCALE GENOMIC DNA]</scope>
    <source>
        <strain evidence="2">SZHN2017</strain>
        <tissue evidence="2">Muscle</tissue>
    </source>
</reference>
<dbReference type="Proteomes" id="UP000245119">
    <property type="component" value="Linkage Group LG9"/>
</dbReference>
<organism evidence="2 3">
    <name type="scientific">Pomacea canaliculata</name>
    <name type="common">Golden apple snail</name>
    <dbReference type="NCBI Taxonomy" id="400727"/>
    <lineage>
        <taxon>Eukaryota</taxon>
        <taxon>Metazoa</taxon>
        <taxon>Spiralia</taxon>
        <taxon>Lophotrochozoa</taxon>
        <taxon>Mollusca</taxon>
        <taxon>Gastropoda</taxon>
        <taxon>Caenogastropoda</taxon>
        <taxon>Architaenioglossa</taxon>
        <taxon>Ampullarioidea</taxon>
        <taxon>Ampullariidae</taxon>
        <taxon>Pomacea</taxon>
    </lineage>
</organism>